<dbReference type="OrthoDB" id="4369883at2759"/>
<sequence length="159" mass="17660">MQGDTLSLLDGLLLGRGRGACEKRDHIYGILPCVKEHSIQPDYSNTVQDVYRDSTVQCLKVDGNANVLKACRSLKVTPEMLRWVPNWSEPSCGSDYIFHSVTKWQDIDGAYPWAFNAGGDTFPGVSLAKDDYVITLDGIVLDIIVYNHPIWAQVTKGLT</sequence>
<name>A0A8E2F2V1_9PEZI</name>
<gene>
    <name evidence="1" type="ORF">AOQ84DRAFT_438984</name>
</gene>
<dbReference type="EMBL" id="KV749446">
    <property type="protein sequence ID" value="OCL09429.1"/>
    <property type="molecule type" value="Genomic_DNA"/>
</dbReference>
<keyword evidence="2" id="KW-1185">Reference proteome</keyword>
<dbReference type="Proteomes" id="UP000250140">
    <property type="component" value="Unassembled WGS sequence"/>
</dbReference>
<evidence type="ECO:0000313" key="2">
    <source>
        <dbReference type="Proteomes" id="UP000250140"/>
    </source>
</evidence>
<protein>
    <submittedName>
        <fullName evidence="1">Uncharacterized protein</fullName>
    </submittedName>
</protein>
<proteinExistence type="predicted"/>
<organism evidence="1 2">
    <name type="scientific">Glonium stellatum</name>
    <dbReference type="NCBI Taxonomy" id="574774"/>
    <lineage>
        <taxon>Eukaryota</taxon>
        <taxon>Fungi</taxon>
        <taxon>Dikarya</taxon>
        <taxon>Ascomycota</taxon>
        <taxon>Pezizomycotina</taxon>
        <taxon>Dothideomycetes</taxon>
        <taxon>Pleosporomycetidae</taxon>
        <taxon>Gloniales</taxon>
        <taxon>Gloniaceae</taxon>
        <taxon>Glonium</taxon>
    </lineage>
</organism>
<evidence type="ECO:0000313" key="1">
    <source>
        <dbReference type="EMBL" id="OCL09429.1"/>
    </source>
</evidence>
<reference evidence="1 2" key="1">
    <citation type="journal article" date="2016" name="Nat. Commun.">
        <title>Ectomycorrhizal ecology is imprinted in the genome of the dominant symbiotic fungus Cenococcum geophilum.</title>
        <authorList>
            <consortium name="DOE Joint Genome Institute"/>
            <person name="Peter M."/>
            <person name="Kohler A."/>
            <person name="Ohm R.A."/>
            <person name="Kuo A."/>
            <person name="Krutzmann J."/>
            <person name="Morin E."/>
            <person name="Arend M."/>
            <person name="Barry K.W."/>
            <person name="Binder M."/>
            <person name="Choi C."/>
            <person name="Clum A."/>
            <person name="Copeland A."/>
            <person name="Grisel N."/>
            <person name="Haridas S."/>
            <person name="Kipfer T."/>
            <person name="LaButti K."/>
            <person name="Lindquist E."/>
            <person name="Lipzen A."/>
            <person name="Maire R."/>
            <person name="Meier B."/>
            <person name="Mihaltcheva S."/>
            <person name="Molinier V."/>
            <person name="Murat C."/>
            <person name="Poggeler S."/>
            <person name="Quandt C.A."/>
            <person name="Sperisen C."/>
            <person name="Tritt A."/>
            <person name="Tisserant E."/>
            <person name="Crous P.W."/>
            <person name="Henrissat B."/>
            <person name="Nehls U."/>
            <person name="Egli S."/>
            <person name="Spatafora J.W."/>
            <person name="Grigoriev I.V."/>
            <person name="Martin F.M."/>
        </authorList>
    </citation>
    <scope>NUCLEOTIDE SEQUENCE [LARGE SCALE GENOMIC DNA]</scope>
    <source>
        <strain evidence="1 2">CBS 207.34</strain>
    </source>
</reference>
<accession>A0A8E2F2V1</accession>
<dbReference type="AlphaFoldDB" id="A0A8E2F2V1"/>